<dbReference type="InterPro" id="IPR027417">
    <property type="entry name" value="P-loop_NTPase"/>
</dbReference>
<dbReference type="EC" id="2.5.1.17" evidence="1"/>
<dbReference type="Gene3D" id="3.40.50.300">
    <property type="entry name" value="P-loop containing nucleotide triphosphate hydrolases"/>
    <property type="match status" value="1"/>
</dbReference>
<dbReference type="OrthoDB" id="422172at2"/>
<organism evidence="1 2">
    <name type="scientific">Prochlorothrix hollandica PCC 9006 = CALU 1027</name>
    <dbReference type="NCBI Taxonomy" id="317619"/>
    <lineage>
        <taxon>Bacteria</taxon>
        <taxon>Bacillati</taxon>
        <taxon>Cyanobacteriota</taxon>
        <taxon>Cyanophyceae</taxon>
        <taxon>Prochlorotrichales</taxon>
        <taxon>Prochlorotrichaceae</taxon>
        <taxon>Prochlorothrix</taxon>
    </lineage>
</organism>
<keyword evidence="1" id="KW-0808">Transferase</keyword>
<protein>
    <submittedName>
        <fullName evidence="1">Cob(I)yrinic acid a,c-diamide adenosyltransferase</fullName>
        <ecNumber evidence="1">2.5.1.17</ecNumber>
    </submittedName>
</protein>
<dbReference type="SUPFAM" id="SSF52540">
    <property type="entry name" value="P-loop containing nucleoside triphosphate hydrolases"/>
    <property type="match status" value="1"/>
</dbReference>
<comment type="caution">
    <text evidence="1">The sequence shown here is derived from an EMBL/GenBank/DDBJ whole genome shotgun (WGS) entry which is preliminary data.</text>
</comment>
<name>A0A0M2PZ96_PROHO</name>
<gene>
    <name evidence="1" type="ORF">PROH_12070</name>
</gene>
<dbReference type="STRING" id="317619.GCA_000332315_01203"/>
<dbReference type="PIRSF" id="PIRSF015617">
    <property type="entry name" value="Adensltrnsf_CobA"/>
    <property type="match status" value="1"/>
</dbReference>
<dbReference type="AlphaFoldDB" id="A0A0M2PZ96"/>
<dbReference type="eggNOG" id="COG2109">
    <property type="taxonomic scope" value="Bacteria"/>
</dbReference>
<sequence>MVVQIESSLLQRAMPTTRSLTPDRLPQVEGRVQVVTAAHRSFFTSVMAEAFRMAGQGTAVLVVQFLKGGVNQGVDRPMNFCRTLDWFRCDLPSCLTERGCSPEAKAAVQHLWQHTQQRVADGRDALVVLDELSLAIHWHLIPEQEVLGLLQHRLSHVDVILTGPHMPQSLLALADQITELRRPHQG</sequence>
<dbReference type="GO" id="GO:0005524">
    <property type="term" value="F:ATP binding"/>
    <property type="evidence" value="ECO:0007669"/>
    <property type="project" value="InterPro"/>
</dbReference>
<dbReference type="GO" id="GO:0009236">
    <property type="term" value="P:cobalamin biosynthetic process"/>
    <property type="evidence" value="ECO:0007669"/>
    <property type="project" value="InterPro"/>
</dbReference>
<evidence type="ECO:0000313" key="2">
    <source>
        <dbReference type="Proteomes" id="UP000034681"/>
    </source>
</evidence>
<dbReference type="PANTHER" id="PTHR46638:SF1">
    <property type="entry name" value="CORRINOID ADENOSYLTRANSFERASE"/>
    <property type="match status" value="1"/>
</dbReference>
<proteinExistence type="predicted"/>
<accession>A0A0M2PZ96</accession>
<dbReference type="Proteomes" id="UP000034681">
    <property type="component" value="Unassembled WGS sequence"/>
</dbReference>
<evidence type="ECO:0000313" key="1">
    <source>
        <dbReference type="EMBL" id="KKJ00378.1"/>
    </source>
</evidence>
<reference evidence="1" key="1">
    <citation type="submission" date="2012-04" db="EMBL/GenBank/DDBJ databases">
        <authorList>
            <person name="Borisov I.G."/>
            <person name="Ivanikova N.V."/>
            <person name="Pinevich A.V."/>
        </authorList>
    </citation>
    <scope>NUCLEOTIDE SEQUENCE</scope>
    <source>
        <strain evidence="1">CALU 1027</strain>
    </source>
</reference>
<dbReference type="PANTHER" id="PTHR46638">
    <property type="entry name" value="CORRINOID ADENOSYLTRANSFERASE"/>
    <property type="match status" value="1"/>
</dbReference>
<keyword evidence="2" id="KW-1185">Reference proteome</keyword>
<dbReference type="GO" id="GO:0008817">
    <property type="term" value="F:corrinoid adenosyltransferase activity"/>
    <property type="evidence" value="ECO:0007669"/>
    <property type="project" value="UniProtKB-EC"/>
</dbReference>
<dbReference type="Pfam" id="PF02572">
    <property type="entry name" value="CobA_CobO_BtuR"/>
    <property type="match status" value="1"/>
</dbReference>
<dbReference type="RefSeq" id="WP_017711786.1">
    <property type="nucleotide sequence ID" value="NZ_KB235933.1"/>
</dbReference>
<dbReference type="InterPro" id="IPR003724">
    <property type="entry name" value="CblAdoTrfase_CobA"/>
</dbReference>
<dbReference type="EMBL" id="AJTX02000004">
    <property type="protein sequence ID" value="KKJ00378.1"/>
    <property type="molecule type" value="Genomic_DNA"/>
</dbReference>